<reference evidence="2 3" key="1">
    <citation type="submission" date="2017-08" db="EMBL/GenBank/DDBJ databases">
        <title>Multipartite genome sequences of Sinorhizobium species nodulating soybeans.</title>
        <authorList>
            <person name="Tian C.F."/>
        </authorList>
    </citation>
    <scope>NUCLEOTIDE SEQUENCE [LARGE SCALE GENOMIC DNA]</scope>
    <source>
        <strain evidence="2 3">CCBAU 05684</strain>
    </source>
</reference>
<dbReference type="InterPro" id="IPR013901">
    <property type="entry name" value="Anthrone_oxy"/>
</dbReference>
<protein>
    <submittedName>
        <fullName evidence="2">Integral membrane protein</fullName>
    </submittedName>
</protein>
<accession>A0A249PDM4</accession>
<evidence type="ECO:0000313" key="3">
    <source>
        <dbReference type="Proteomes" id="UP000217211"/>
    </source>
</evidence>
<sequence>MYRVRASRGLRTAARRSFESGVSPGDRKVPLVYLYGCVPVPGACGCACAIWRQVMAAFVPGLAFAATIGSGLMAGLFFVFSVCVMQALSRLPAEQGIAAMNAINAAIQNPLFLITFMGTTLLGLALIVAAFITGGHGSYLFAAGGLAYLVGTFGVTVIFNVPLNDALAAARGEAAAALWQQRYLTDWVRWNHVRTIASIGALALFVLGLARS</sequence>
<dbReference type="eggNOG" id="COG5500">
    <property type="taxonomic scope" value="Bacteria"/>
</dbReference>
<feature type="transmembrane region" description="Helical" evidence="1">
    <location>
        <begin position="63"/>
        <end position="89"/>
    </location>
</feature>
<feature type="transmembrane region" description="Helical" evidence="1">
    <location>
        <begin position="139"/>
        <end position="159"/>
    </location>
</feature>
<keyword evidence="1" id="KW-0472">Membrane</keyword>
<evidence type="ECO:0000313" key="2">
    <source>
        <dbReference type="EMBL" id="ASY63774.1"/>
    </source>
</evidence>
<feature type="transmembrane region" description="Helical" evidence="1">
    <location>
        <begin position="192"/>
        <end position="210"/>
    </location>
</feature>
<keyword evidence="1" id="KW-1133">Transmembrane helix</keyword>
<proteinExistence type="predicted"/>
<gene>
    <name evidence="2" type="ORF">SJ05684_c23330</name>
</gene>
<dbReference type="KEGG" id="esj:SJ05684_c23330"/>
<keyword evidence="3" id="KW-1185">Reference proteome</keyword>
<organism evidence="2 3">
    <name type="scientific">Sinorhizobium sojae CCBAU 05684</name>
    <dbReference type="NCBI Taxonomy" id="716928"/>
    <lineage>
        <taxon>Bacteria</taxon>
        <taxon>Pseudomonadati</taxon>
        <taxon>Pseudomonadota</taxon>
        <taxon>Alphaproteobacteria</taxon>
        <taxon>Hyphomicrobiales</taxon>
        <taxon>Rhizobiaceae</taxon>
        <taxon>Sinorhizobium/Ensifer group</taxon>
        <taxon>Sinorhizobium</taxon>
    </lineage>
</organism>
<dbReference type="AlphaFoldDB" id="A0A249PDM4"/>
<evidence type="ECO:0000256" key="1">
    <source>
        <dbReference type="SAM" id="Phobius"/>
    </source>
</evidence>
<dbReference type="Pfam" id="PF08592">
    <property type="entry name" value="Anthrone_oxy"/>
    <property type="match status" value="1"/>
</dbReference>
<keyword evidence="1" id="KW-0812">Transmembrane</keyword>
<feature type="transmembrane region" description="Helical" evidence="1">
    <location>
        <begin position="32"/>
        <end position="51"/>
    </location>
</feature>
<dbReference type="EMBL" id="CP023067">
    <property type="protein sequence ID" value="ASY63774.1"/>
    <property type="molecule type" value="Genomic_DNA"/>
</dbReference>
<name>A0A249PDM4_9HYPH</name>
<dbReference type="Proteomes" id="UP000217211">
    <property type="component" value="Chromosome"/>
</dbReference>
<feature type="transmembrane region" description="Helical" evidence="1">
    <location>
        <begin position="109"/>
        <end position="132"/>
    </location>
</feature>